<evidence type="ECO:0000256" key="2">
    <source>
        <dbReference type="SAM" id="MobiDB-lite"/>
    </source>
</evidence>
<keyword evidence="1" id="KW-0479">Metal-binding</keyword>
<dbReference type="EMBL" id="ASHM01101309">
    <property type="protein sequence ID" value="PNX67197.1"/>
    <property type="molecule type" value="Genomic_DNA"/>
</dbReference>
<dbReference type="PROSITE" id="PS50158">
    <property type="entry name" value="ZF_CCHC"/>
    <property type="match status" value="1"/>
</dbReference>
<accession>A0A2K3KLN6</accession>
<protein>
    <submittedName>
        <fullName evidence="4">Retrovirus-related Pol polyprotein from transposon TNT 1-94</fullName>
    </submittedName>
</protein>
<comment type="caution">
    <text evidence="4">The sequence shown here is derived from an EMBL/GenBank/DDBJ whole genome shotgun (WGS) entry which is preliminary data.</text>
</comment>
<dbReference type="GO" id="GO:0008270">
    <property type="term" value="F:zinc ion binding"/>
    <property type="evidence" value="ECO:0007669"/>
    <property type="project" value="UniProtKB-KW"/>
</dbReference>
<keyword evidence="1" id="KW-0863">Zinc-finger</keyword>
<dbReference type="SUPFAM" id="SSF57756">
    <property type="entry name" value="Retrovirus zinc finger-like domains"/>
    <property type="match status" value="1"/>
</dbReference>
<dbReference type="STRING" id="57577.A0A2K3KLN6"/>
<dbReference type="Proteomes" id="UP000236291">
    <property type="component" value="Unassembled WGS sequence"/>
</dbReference>
<feature type="non-terminal residue" evidence="4">
    <location>
        <position position="1"/>
    </location>
</feature>
<proteinExistence type="predicted"/>
<dbReference type="Gene3D" id="4.10.60.10">
    <property type="entry name" value="Zinc finger, CCHC-type"/>
    <property type="match status" value="1"/>
</dbReference>
<dbReference type="InterPro" id="IPR036875">
    <property type="entry name" value="Znf_CCHC_sf"/>
</dbReference>
<evidence type="ECO:0000256" key="1">
    <source>
        <dbReference type="PROSITE-ProRule" id="PRU00047"/>
    </source>
</evidence>
<feature type="compositionally biased region" description="Gly residues" evidence="2">
    <location>
        <begin position="102"/>
        <end position="111"/>
    </location>
</feature>
<reference evidence="4 5" key="1">
    <citation type="journal article" date="2014" name="Am. J. Bot.">
        <title>Genome assembly and annotation for red clover (Trifolium pratense; Fabaceae).</title>
        <authorList>
            <person name="Istvanek J."/>
            <person name="Jaros M."/>
            <person name="Krenek A."/>
            <person name="Repkova J."/>
        </authorList>
    </citation>
    <scope>NUCLEOTIDE SEQUENCE [LARGE SCALE GENOMIC DNA]</scope>
    <source>
        <strain evidence="5">cv. Tatra</strain>
        <tissue evidence="4">Young leaves</tissue>
    </source>
</reference>
<dbReference type="AlphaFoldDB" id="A0A2K3KLN6"/>
<dbReference type="InterPro" id="IPR001878">
    <property type="entry name" value="Znf_CCHC"/>
</dbReference>
<feature type="region of interest" description="Disordered" evidence="2">
    <location>
        <begin position="57"/>
        <end position="119"/>
    </location>
</feature>
<sequence>AKQAWDILATAYAGDQKVKKVKLQTLRSKFAQLQMEEKETFDYVVAAIEESKDLDSIKQGNKDKKGKGKWQGNKGKGGYQNANGKENQDTKGGGNQKKQSNGGRGGYNGGHRGGRGGRGKFDKKNIQCYNCQNYGHFADECRFREESSDAEAKMARNDDDDEGSVMLLVTTKDESDLQEKWYLDTGCTTHMT</sequence>
<evidence type="ECO:0000313" key="4">
    <source>
        <dbReference type="EMBL" id="PNX67197.1"/>
    </source>
</evidence>
<dbReference type="GO" id="GO:0003676">
    <property type="term" value="F:nucleic acid binding"/>
    <property type="evidence" value="ECO:0007669"/>
    <property type="project" value="InterPro"/>
</dbReference>
<gene>
    <name evidence="4" type="ORF">L195_g055496</name>
</gene>
<feature type="non-terminal residue" evidence="4">
    <location>
        <position position="192"/>
    </location>
</feature>
<reference evidence="4 5" key="2">
    <citation type="journal article" date="2017" name="Front. Plant Sci.">
        <title>Gene Classification and Mining of Molecular Markers Useful in Red Clover (Trifolium pratense) Breeding.</title>
        <authorList>
            <person name="Istvanek J."/>
            <person name="Dluhosova J."/>
            <person name="Dluhos P."/>
            <person name="Patkova L."/>
            <person name="Nedelnik J."/>
            <person name="Repkova J."/>
        </authorList>
    </citation>
    <scope>NUCLEOTIDE SEQUENCE [LARGE SCALE GENOMIC DNA]</scope>
    <source>
        <strain evidence="5">cv. Tatra</strain>
        <tissue evidence="4">Young leaves</tissue>
    </source>
</reference>
<evidence type="ECO:0000259" key="3">
    <source>
        <dbReference type="PROSITE" id="PS50158"/>
    </source>
</evidence>
<dbReference type="Pfam" id="PF00098">
    <property type="entry name" value="zf-CCHC"/>
    <property type="match status" value="1"/>
</dbReference>
<keyword evidence="1" id="KW-0862">Zinc</keyword>
<name>A0A2K3KLN6_TRIPR</name>
<evidence type="ECO:0000313" key="5">
    <source>
        <dbReference type="Proteomes" id="UP000236291"/>
    </source>
</evidence>
<feature type="domain" description="CCHC-type" evidence="3">
    <location>
        <begin position="128"/>
        <end position="142"/>
    </location>
</feature>
<organism evidence="4 5">
    <name type="scientific">Trifolium pratense</name>
    <name type="common">Red clover</name>
    <dbReference type="NCBI Taxonomy" id="57577"/>
    <lineage>
        <taxon>Eukaryota</taxon>
        <taxon>Viridiplantae</taxon>
        <taxon>Streptophyta</taxon>
        <taxon>Embryophyta</taxon>
        <taxon>Tracheophyta</taxon>
        <taxon>Spermatophyta</taxon>
        <taxon>Magnoliopsida</taxon>
        <taxon>eudicotyledons</taxon>
        <taxon>Gunneridae</taxon>
        <taxon>Pentapetalae</taxon>
        <taxon>rosids</taxon>
        <taxon>fabids</taxon>
        <taxon>Fabales</taxon>
        <taxon>Fabaceae</taxon>
        <taxon>Papilionoideae</taxon>
        <taxon>50 kb inversion clade</taxon>
        <taxon>NPAAA clade</taxon>
        <taxon>Hologalegina</taxon>
        <taxon>IRL clade</taxon>
        <taxon>Trifolieae</taxon>
        <taxon>Trifolium</taxon>
    </lineage>
</organism>